<keyword evidence="3" id="KW-1185">Reference proteome</keyword>
<feature type="region of interest" description="Disordered" evidence="1">
    <location>
        <begin position="54"/>
        <end position="90"/>
    </location>
</feature>
<accession>S7ZB14</accession>
<evidence type="ECO:0000313" key="3">
    <source>
        <dbReference type="Proteomes" id="UP000019376"/>
    </source>
</evidence>
<name>S7ZB14_PENO1</name>
<feature type="compositionally biased region" description="Basic and acidic residues" evidence="1">
    <location>
        <begin position="75"/>
        <end position="88"/>
    </location>
</feature>
<reference evidence="2 3" key="1">
    <citation type="journal article" date="2013" name="PLoS ONE">
        <title>Genomic and secretomic analyses reveal unique features of the lignocellulolytic enzyme system of Penicillium decumbens.</title>
        <authorList>
            <person name="Liu G."/>
            <person name="Zhang L."/>
            <person name="Wei X."/>
            <person name="Zou G."/>
            <person name="Qin Y."/>
            <person name="Ma L."/>
            <person name="Li J."/>
            <person name="Zheng H."/>
            <person name="Wang S."/>
            <person name="Wang C."/>
            <person name="Xun L."/>
            <person name="Zhao G.-P."/>
            <person name="Zhou Z."/>
            <person name="Qu Y."/>
        </authorList>
    </citation>
    <scope>NUCLEOTIDE SEQUENCE [LARGE SCALE GENOMIC DNA]</scope>
    <source>
        <strain evidence="3">114-2 / CGMCC 5302</strain>
    </source>
</reference>
<proteinExistence type="predicted"/>
<dbReference type="EMBL" id="KB644410">
    <property type="protein sequence ID" value="EPS27790.1"/>
    <property type="molecule type" value="Genomic_DNA"/>
</dbReference>
<feature type="compositionally biased region" description="Basic and acidic residues" evidence="1">
    <location>
        <begin position="54"/>
        <end position="64"/>
    </location>
</feature>
<evidence type="ECO:0000313" key="2">
    <source>
        <dbReference type="EMBL" id="EPS27790.1"/>
    </source>
</evidence>
<sequence length="115" mass="12610">MCTDNLNLIGHHAIRIPYTASDRSLGTITVDLVNSNGLGVLPFQRLDLCAKEKMSDKRVKDQRPTRTGRMSRSSSSDRWETKSCESNRGDVLSLGPRKSLSLAVDGSCETDLIAS</sequence>
<dbReference type="HOGENOM" id="CLU_2109856_0_0_1"/>
<gene>
    <name evidence="2" type="ORF">PDE_02734</name>
</gene>
<evidence type="ECO:0000256" key="1">
    <source>
        <dbReference type="SAM" id="MobiDB-lite"/>
    </source>
</evidence>
<dbReference type="AlphaFoldDB" id="S7ZB14"/>
<dbReference type="Proteomes" id="UP000019376">
    <property type="component" value="Unassembled WGS sequence"/>
</dbReference>
<organism evidence="2 3">
    <name type="scientific">Penicillium oxalicum (strain 114-2 / CGMCC 5302)</name>
    <name type="common">Penicillium decumbens</name>
    <dbReference type="NCBI Taxonomy" id="933388"/>
    <lineage>
        <taxon>Eukaryota</taxon>
        <taxon>Fungi</taxon>
        <taxon>Dikarya</taxon>
        <taxon>Ascomycota</taxon>
        <taxon>Pezizomycotina</taxon>
        <taxon>Eurotiomycetes</taxon>
        <taxon>Eurotiomycetidae</taxon>
        <taxon>Eurotiales</taxon>
        <taxon>Aspergillaceae</taxon>
        <taxon>Penicillium</taxon>
    </lineage>
</organism>
<feature type="compositionally biased region" description="Low complexity" evidence="1">
    <location>
        <begin position="65"/>
        <end position="74"/>
    </location>
</feature>
<protein>
    <submittedName>
        <fullName evidence="2">Uncharacterized protein</fullName>
    </submittedName>
</protein>